<keyword evidence="1" id="KW-0472">Membrane</keyword>
<evidence type="ECO:0000313" key="3">
    <source>
        <dbReference type="Proteomes" id="UP001292182"/>
    </source>
</evidence>
<dbReference type="Pfam" id="PF04964">
    <property type="entry name" value="Flp_Fap"/>
    <property type="match status" value="1"/>
</dbReference>
<gene>
    <name evidence="2" type="ORF">N4G62_01515</name>
</gene>
<dbReference type="EMBL" id="JAOBTW010000001">
    <property type="protein sequence ID" value="MDZ7280703.1"/>
    <property type="molecule type" value="Genomic_DNA"/>
</dbReference>
<reference evidence="3" key="1">
    <citation type="submission" date="2023-07" db="EMBL/GenBank/DDBJ databases">
        <title>Whole genome sequence analysis of rice epiphytic Sphingomonas sanguinis OsEp_Plm_15B2.</title>
        <authorList>
            <person name="Sahu K.P."/>
            <person name="Asharani P."/>
            <person name="Reddy B."/>
            <person name="Kumar A."/>
        </authorList>
    </citation>
    <scope>NUCLEOTIDE SEQUENCE [LARGE SCALE GENOMIC DNA]</scope>
    <source>
        <strain evidence="3">OsEp_Plm_15B2</strain>
    </source>
</reference>
<keyword evidence="1" id="KW-1133">Transmembrane helix</keyword>
<dbReference type="InterPro" id="IPR007047">
    <property type="entry name" value="Flp_Fap"/>
</dbReference>
<keyword evidence="3" id="KW-1185">Reference proteome</keyword>
<dbReference type="Proteomes" id="UP001292182">
    <property type="component" value="Unassembled WGS sequence"/>
</dbReference>
<keyword evidence="1" id="KW-0812">Transmembrane</keyword>
<sequence length="63" mass="6969">MKARMILYDLRRLIADTRGSSAVEYGLIVATVMLAVFASLSQMGFSLQKLAYLIADQLSLTSR</sequence>
<proteinExistence type="predicted"/>
<evidence type="ECO:0000256" key="1">
    <source>
        <dbReference type="SAM" id="Phobius"/>
    </source>
</evidence>
<organism evidence="2 3">
    <name type="scientific">Sphingomonas sanguinis</name>
    <dbReference type="NCBI Taxonomy" id="33051"/>
    <lineage>
        <taxon>Bacteria</taxon>
        <taxon>Pseudomonadati</taxon>
        <taxon>Pseudomonadota</taxon>
        <taxon>Alphaproteobacteria</taxon>
        <taxon>Sphingomonadales</taxon>
        <taxon>Sphingomonadaceae</taxon>
        <taxon>Sphingomonas</taxon>
    </lineage>
</organism>
<feature type="transmembrane region" description="Helical" evidence="1">
    <location>
        <begin position="21"/>
        <end position="40"/>
    </location>
</feature>
<dbReference type="RefSeq" id="WP_257575574.1">
    <property type="nucleotide sequence ID" value="NZ_CP079203.1"/>
</dbReference>
<protein>
    <submittedName>
        <fullName evidence="2">Flp family type IVb pilin</fullName>
    </submittedName>
</protein>
<accession>A0ABU5LLA8</accession>
<evidence type="ECO:0000313" key="2">
    <source>
        <dbReference type="EMBL" id="MDZ7280703.1"/>
    </source>
</evidence>
<comment type="caution">
    <text evidence="2">The sequence shown here is derived from an EMBL/GenBank/DDBJ whole genome shotgun (WGS) entry which is preliminary data.</text>
</comment>
<name>A0ABU5LLA8_9SPHN</name>